<name>A0A7X0SMD6_9BACL</name>
<dbReference type="InterPro" id="IPR051783">
    <property type="entry name" value="NAD(P)-dependent_oxidoreduct"/>
</dbReference>
<dbReference type="EMBL" id="JACJVO010000020">
    <property type="protein sequence ID" value="MBB6732536.1"/>
    <property type="molecule type" value="Genomic_DNA"/>
</dbReference>
<sequence>MRVFVTGASGFIGSAIVRELIEAGHQVVGLVRSEEAANRLMAAGAQARVGSIENPECLSRGAADADGVIHTAFFHKFSHASLSTRLRILLGGSPRHAALRFMTAAVETDRRAVETLGAALAGRDRALVVAMPTMTLAPNRLGTEDDAPDPTSAGKLRIPSEAATLALAKRGIRSSIVRIPPLVHSHDDKHGLFPSLIGIARKKGISAYVGAGANRWPAVHRLDAANLFRLALEKAPAGSRLHAVADEGVPFRDIAGVIGRRLNLPVAGIGVDKAGSHFGWLGTFASTDNPVSSALTQERLGWRPVQPALMEDIEQGHYFES</sequence>
<dbReference type="GO" id="GO:0004029">
    <property type="term" value="F:aldehyde dehydrogenase (NAD+) activity"/>
    <property type="evidence" value="ECO:0007669"/>
    <property type="project" value="TreeGrafter"/>
</dbReference>
<reference evidence="2 3" key="1">
    <citation type="submission" date="2020-08" db="EMBL/GenBank/DDBJ databases">
        <title>Cohnella phylogeny.</title>
        <authorList>
            <person name="Dunlap C."/>
        </authorList>
    </citation>
    <scope>NUCLEOTIDE SEQUENCE [LARGE SCALE GENOMIC DNA]</scope>
    <source>
        <strain evidence="2 3">CBP 2801</strain>
    </source>
</reference>
<dbReference type="Gene3D" id="3.40.50.720">
    <property type="entry name" value="NAD(P)-binding Rossmann-like Domain"/>
    <property type="match status" value="1"/>
</dbReference>
<protein>
    <submittedName>
        <fullName evidence="2">SDR family oxidoreductase</fullName>
    </submittedName>
</protein>
<gene>
    <name evidence="2" type="ORF">H7C18_16565</name>
</gene>
<evidence type="ECO:0000313" key="2">
    <source>
        <dbReference type="EMBL" id="MBB6732536.1"/>
    </source>
</evidence>
<dbReference type="CDD" id="cd05262">
    <property type="entry name" value="SDR_a7"/>
    <property type="match status" value="1"/>
</dbReference>
<comment type="caution">
    <text evidence="2">The sequence shown here is derived from an EMBL/GenBank/DDBJ whole genome shotgun (WGS) entry which is preliminary data.</text>
</comment>
<dbReference type="PANTHER" id="PTHR48079:SF6">
    <property type="entry name" value="NAD(P)-BINDING DOMAIN-CONTAINING PROTEIN-RELATED"/>
    <property type="match status" value="1"/>
</dbReference>
<dbReference type="InterPro" id="IPR036291">
    <property type="entry name" value="NAD(P)-bd_dom_sf"/>
</dbReference>
<dbReference type="GO" id="GO:0005737">
    <property type="term" value="C:cytoplasm"/>
    <property type="evidence" value="ECO:0007669"/>
    <property type="project" value="TreeGrafter"/>
</dbReference>
<dbReference type="Pfam" id="PF01370">
    <property type="entry name" value="Epimerase"/>
    <property type="match status" value="1"/>
</dbReference>
<organism evidence="2 3">
    <name type="scientific">Cohnella zeiphila</name>
    <dbReference type="NCBI Taxonomy" id="2761120"/>
    <lineage>
        <taxon>Bacteria</taxon>
        <taxon>Bacillati</taxon>
        <taxon>Bacillota</taxon>
        <taxon>Bacilli</taxon>
        <taxon>Bacillales</taxon>
        <taxon>Paenibacillaceae</taxon>
        <taxon>Cohnella</taxon>
    </lineage>
</organism>
<feature type="domain" description="NAD-dependent epimerase/dehydratase" evidence="1">
    <location>
        <begin position="3"/>
        <end position="236"/>
    </location>
</feature>
<proteinExistence type="predicted"/>
<evidence type="ECO:0000313" key="3">
    <source>
        <dbReference type="Proteomes" id="UP000564644"/>
    </source>
</evidence>
<keyword evidence="3" id="KW-1185">Reference proteome</keyword>
<dbReference type="Proteomes" id="UP000564644">
    <property type="component" value="Unassembled WGS sequence"/>
</dbReference>
<accession>A0A7X0SMD6</accession>
<dbReference type="RefSeq" id="WP_185130196.1">
    <property type="nucleotide sequence ID" value="NZ_JACJVO010000020.1"/>
</dbReference>
<evidence type="ECO:0000259" key="1">
    <source>
        <dbReference type="Pfam" id="PF01370"/>
    </source>
</evidence>
<dbReference type="SUPFAM" id="SSF51735">
    <property type="entry name" value="NAD(P)-binding Rossmann-fold domains"/>
    <property type="match status" value="1"/>
</dbReference>
<dbReference type="PANTHER" id="PTHR48079">
    <property type="entry name" value="PROTEIN YEEZ"/>
    <property type="match status" value="1"/>
</dbReference>
<dbReference type="AlphaFoldDB" id="A0A7X0SMD6"/>
<dbReference type="InterPro" id="IPR001509">
    <property type="entry name" value="Epimerase_deHydtase"/>
</dbReference>